<evidence type="ECO:0008006" key="4">
    <source>
        <dbReference type="Google" id="ProtNLM"/>
    </source>
</evidence>
<evidence type="ECO:0000313" key="2">
    <source>
        <dbReference type="EMBL" id="PPE74650.1"/>
    </source>
</evidence>
<evidence type="ECO:0000256" key="1">
    <source>
        <dbReference type="SAM" id="SignalP"/>
    </source>
</evidence>
<gene>
    <name evidence="2" type="ORF">C3942_07765</name>
</gene>
<comment type="caution">
    <text evidence="2">The sequence shown here is derived from an EMBL/GenBank/DDBJ whole genome shotgun (WGS) entry which is preliminary data.</text>
</comment>
<proteinExistence type="predicted"/>
<dbReference type="Proteomes" id="UP000238220">
    <property type="component" value="Unassembled WGS sequence"/>
</dbReference>
<dbReference type="EMBL" id="PSNW01000003">
    <property type="protein sequence ID" value="PPE74650.1"/>
    <property type="molecule type" value="Genomic_DNA"/>
</dbReference>
<reference evidence="2 3" key="1">
    <citation type="submission" date="2018-02" db="EMBL/GenBank/DDBJ databases">
        <title>Genome sequencing of Solimonas sp. HR-BB.</title>
        <authorList>
            <person name="Lee Y."/>
            <person name="Jeon C.O."/>
        </authorList>
    </citation>
    <scope>NUCLEOTIDE SEQUENCE [LARGE SCALE GENOMIC DNA]</scope>
    <source>
        <strain evidence="2 3">HR-BB</strain>
    </source>
</reference>
<keyword evidence="1" id="KW-0732">Signal</keyword>
<feature type="chain" id="PRO_5015590162" description="Lipoprotein" evidence="1">
    <location>
        <begin position="29"/>
        <end position="284"/>
    </location>
</feature>
<protein>
    <recommendedName>
        <fullName evidence="4">Lipoprotein</fullName>
    </recommendedName>
</protein>
<feature type="signal peptide" evidence="1">
    <location>
        <begin position="1"/>
        <end position="28"/>
    </location>
</feature>
<evidence type="ECO:0000313" key="3">
    <source>
        <dbReference type="Proteomes" id="UP000238220"/>
    </source>
</evidence>
<accession>A0A2S5TI41</accession>
<organism evidence="2 3">
    <name type="scientific">Solimonas fluminis</name>
    <dbReference type="NCBI Taxonomy" id="2086571"/>
    <lineage>
        <taxon>Bacteria</taxon>
        <taxon>Pseudomonadati</taxon>
        <taxon>Pseudomonadota</taxon>
        <taxon>Gammaproteobacteria</taxon>
        <taxon>Nevskiales</taxon>
        <taxon>Nevskiaceae</taxon>
        <taxon>Solimonas</taxon>
    </lineage>
</organism>
<keyword evidence="3" id="KW-1185">Reference proteome</keyword>
<sequence length="284" mass="30891">MKFLASSRNSLPLAHAVCCSVLPLVFLAACSKAEAPATKPAVAPSPPTATEQPPDCSIAQAVEPRLANPECAYFQPAPESDGGGRDKTRLVLSLKFGTGAPELHALVLETQRHENDGELPNDCHACGASYTLLVAEKTEQGYKRVKRVEEFAGGGSYGNGPGIEVLEFGQGRLALRFHQAYSIGGTSSEWEEWYEIHRRGITAMLGDHGFISACERGKEECEAAPEECFAWKGSVTPLPATSTNGELRVRFQQSGRNRLGKFRFDEVLESAEGTFEIPWMKDCR</sequence>
<name>A0A2S5TI41_9GAMM</name>
<dbReference type="PROSITE" id="PS51257">
    <property type="entry name" value="PROKAR_LIPOPROTEIN"/>
    <property type="match status" value="1"/>
</dbReference>
<dbReference type="AlphaFoldDB" id="A0A2S5TI41"/>